<dbReference type="Gene3D" id="2.10.50.10">
    <property type="entry name" value="Tumor Necrosis Factor Receptor, subunit A, domain 2"/>
    <property type="match status" value="1"/>
</dbReference>
<feature type="transmembrane region" description="Helical" evidence="1">
    <location>
        <begin position="585"/>
        <end position="605"/>
    </location>
</feature>
<name>A0A9P1CRJ0_9DINO</name>
<dbReference type="SMART" id="SM01411">
    <property type="entry name" value="Ephrin_rec_like"/>
    <property type="match status" value="2"/>
</dbReference>
<keyword evidence="4" id="KW-0687">Ribonucleoprotein</keyword>
<feature type="transmembrane region" description="Helical" evidence="1">
    <location>
        <begin position="496"/>
        <end position="517"/>
    </location>
</feature>
<dbReference type="InterPro" id="IPR009030">
    <property type="entry name" value="Growth_fac_rcpt_cys_sf"/>
</dbReference>
<keyword evidence="1" id="KW-0472">Membrane</keyword>
<feature type="transmembrane region" description="Helical" evidence="1">
    <location>
        <begin position="746"/>
        <end position="764"/>
    </location>
</feature>
<evidence type="ECO:0000256" key="1">
    <source>
        <dbReference type="SAM" id="Phobius"/>
    </source>
</evidence>
<dbReference type="AlphaFoldDB" id="A0A9P1CRJ0"/>
<feature type="non-terminal residue" evidence="2">
    <location>
        <position position="911"/>
    </location>
</feature>
<dbReference type="EMBL" id="CAMXCT030002101">
    <property type="protein sequence ID" value="CAL4782960.1"/>
    <property type="molecule type" value="Genomic_DNA"/>
</dbReference>
<dbReference type="EMBL" id="CAMXCT010002101">
    <property type="protein sequence ID" value="CAI3995648.1"/>
    <property type="molecule type" value="Genomic_DNA"/>
</dbReference>
<evidence type="ECO:0000313" key="4">
    <source>
        <dbReference type="EMBL" id="CAL4782960.1"/>
    </source>
</evidence>
<dbReference type="Proteomes" id="UP001152797">
    <property type="component" value="Unassembled WGS sequence"/>
</dbReference>
<dbReference type="GO" id="GO:0005840">
    <property type="term" value="C:ribosome"/>
    <property type="evidence" value="ECO:0007669"/>
    <property type="project" value="UniProtKB-KW"/>
</dbReference>
<dbReference type="SUPFAM" id="SSF57184">
    <property type="entry name" value="Growth factor receptor domain"/>
    <property type="match status" value="1"/>
</dbReference>
<keyword evidence="1" id="KW-1133">Transmembrane helix</keyword>
<dbReference type="OrthoDB" id="415069at2759"/>
<reference evidence="3" key="2">
    <citation type="submission" date="2024-04" db="EMBL/GenBank/DDBJ databases">
        <authorList>
            <person name="Chen Y."/>
            <person name="Shah S."/>
            <person name="Dougan E. K."/>
            <person name="Thang M."/>
            <person name="Chan C."/>
        </authorList>
    </citation>
    <scope>NUCLEOTIDE SEQUENCE [LARGE SCALE GENOMIC DNA]</scope>
</reference>
<comment type="caution">
    <text evidence="2">The sequence shown here is derived from an EMBL/GenBank/DDBJ whole genome shotgun (WGS) entry which is preliminary data.</text>
</comment>
<dbReference type="EMBL" id="CAMXCT020002101">
    <property type="protein sequence ID" value="CAL1149023.1"/>
    <property type="molecule type" value="Genomic_DNA"/>
</dbReference>
<feature type="transmembrane region" description="Helical" evidence="1">
    <location>
        <begin position="776"/>
        <end position="794"/>
    </location>
</feature>
<keyword evidence="4" id="KW-0689">Ribosomal protein</keyword>
<feature type="transmembrane region" description="Helical" evidence="1">
    <location>
        <begin position="529"/>
        <end position="549"/>
    </location>
</feature>
<accession>A0A9P1CRJ0</accession>
<evidence type="ECO:0000313" key="2">
    <source>
        <dbReference type="EMBL" id="CAI3995648.1"/>
    </source>
</evidence>
<keyword evidence="1" id="KW-0812">Transmembrane</keyword>
<feature type="transmembrane region" description="Helical" evidence="1">
    <location>
        <begin position="800"/>
        <end position="828"/>
    </location>
</feature>
<feature type="transmembrane region" description="Helical" evidence="1">
    <location>
        <begin position="669"/>
        <end position="693"/>
    </location>
</feature>
<proteinExistence type="predicted"/>
<sequence length="911" mass="101138">RCFLRVLPRLRYFRFYNKSWFDLEPYLPLVSQVDLDRLELCSISLLNKPEAMSSYFSATNDTEDEIMILDPTTNTSKVSFRCYKDKWWVPPTCRLAPETCAAMVTKSGWGLMQLSQRAFFWNMPIALASGKEENNEYVRLNRELKGLMYWWSPDSSFALEKAFQVQFPAHSPSEWSQMIFKTMEAPIPLSKFVAADLENEATYVVEKLKIDDEQMMQLLVDLAGRKRPGEDPAKLLWSVACDFLRKNPDTWNSWLPNATSCASGSGLRDSAGRWMRSDATAGDARSCAVCPAGHSSVPWARSSICQPCPPGFYQELPNAVSCLPCLEGFIAKEEGQTKCTACHLGSYANSTGMSRCFSCGTDEDQLDLFTTSRLVDAEDGSSVRIRTQGARGEDFCQCKDGYLLVEKRCIPCPKGARCYFNGEISIEPGFWSSAEEPLSVFKCYHKPHACPGGPPGSCKVGRINAPGCAECRIGTRETTVWDSTFGECGDCGPADYFLILIPAVLGILVALMFYGIAVKSCKCSGSNHGSLVLSAINISTLLWSVHGMLDMVYEDPLQAMNLDSYLFGPACSSGGGPVLKFLVRALRLTLGLGVVVPVIHAIYVLKSEVYHFDYITNAAGSAFIAFGGNVMNSCMLPFLCLPHPNGLSSVHQFDAVLCDDNQAYRVLVFLGYLLMLIPIGFVCLCFWLLFWELPQRVLRGDMRFVRCCNFLLCNFRPGAEKPVAMFLCRGVVAALVPFIPSTAGKVCFMNIVLFFSLFVVALGQPSRSSVCNTLDLALLGGMLMLLDLGSYLIPELEIHTLVYVCMVAACLMVLATIGTVIVSVVRFAMLQSNKPYRIYISYHHTATGCYARMLKMYLDKHGIKSFQDDAAQRLQDLLQVVSQDTAPWRFSHGKRWDSHGDSHGNIIMKHG</sequence>
<keyword evidence="5" id="KW-1185">Reference proteome</keyword>
<evidence type="ECO:0000313" key="3">
    <source>
        <dbReference type="EMBL" id="CAL1149023.1"/>
    </source>
</evidence>
<reference evidence="2" key="1">
    <citation type="submission" date="2022-10" db="EMBL/GenBank/DDBJ databases">
        <authorList>
            <person name="Chen Y."/>
            <person name="Dougan E. K."/>
            <person name="Chan C."/>
            <person name="Rhodes N."/>
            <person name="Thang M."/>
        </authorList>
    </citation>
    <scope>NUCLEOTIDE SEQUENCE</scope>
</reference>
<organism evidence="2">
    <name type="scientific">Cladocopium goreaui</name>
    <dbReference type="NCBI Taxonomy" id="2562237"/>
    <lineage>
        <taxon>Eukaryota</taxon>
        <taxon>Sar</taxon>
        <taxon>Alveolata</taxon>
        <taxon>Dinophyceae</taxon>
        <taxon>Suessiales</taxon>
        <taxon>Symbiodiniaceae</taxon>
        <taxon>Cladocopium</taxon>
    </lineage>
</organism>
<evidence type="ECO:0000313" key="5">
    <source>
        <dbReference type="Proteomes" id="UP001152797"/>
    </source>
</evidence>
<gene>
    <name evidence="2" type="ORF">C1SCF055_LOCUS22182</name>
</gene>
<protein>
    <submittedName>
        <fullName evidence="4">40S ribosomal protein S6</fullName>
    </submittedName>
</protein>